<organism evidence="4 5">
    <name type="scientific">Cellvibrio japonicus (strain Ueda107)</name>
    <name type="common">Pseudomonas fluorescens subsp. cellulosa</name>
    <dbReference type="NCBI Taxonomy" id="498211"/>
    <lineage>
        <taxon>Bacteria</taxon>
        <taxon>Pseudomonadati</taxon>
        <taxon>Pseudomonadota</taxon>
        <taxon>Gammaproteobacteria</taxon>
        <taxon>Cellvibrionales</taxon>
        <taxon>Cellvibrionaceae</taxon>
        <taxon>Cellvibrio</taxon>
    </lineage>
</organism>
<dbReference type="Pfam" id="PF01204">
    <property type="entry name" value="Trehalase"/>
    <property type="match status" value="1"/>
</dbReference>
<dbReference type="PRINTS" id="PR00744">
    <property type="entry name" value="GLHYDRLASE37"/>
</dbReference>
<sequence>MQRILWLSLVLGLLVSCSIPTDRAGGGTAVRIDYASGLTDRENSMFKEIQLSGVFADSKTFVDSHPKLPLAEIAELYHVRQQQAGFDLAAFVHRYFELPPSIASGFVSDTSRPVEKHIDILWDVLTRQPDRQEAGTLLPLPYPYVVPGGRFREIYYWDSYFTMLGLQASKRWDLMEGMVNNFSHLIDTIGFIPNGNRTYYEGRSQPPFYALMVELLANKQGESVLLAHLPHLRREYEFWMEGAAKLSPAAPAHRRVVLLPDGSILNRYWDDIAAPRPESFREDYELAEAIGGNKRELYRHIRAAAESGWDFSSRWFKDGNGMASIHTTDIIPVDLNALVFNLERMLAHIYGLQGDQDQATHYYQLAEQRKQALLRYCWNAQQGFFHDYDYVAAQQTPVMSLAAVYPLYFSMVDQRTGDRVAEQIEAHFIQAGGVTTTLATTGQQWDAPNGWAPLQWLTIQGLRNYHHNSAAEQIKQRWIALNQRVYRNTGKLVEKYNVYDLDVAGGGGEYELQDGFGWTNGVLLHLLNESTP</sequence>
<dbReference type="AlphaFoldDB" id="B3PH87"/>
<name>B3PH87_CELJU</name>
<dbReference type="PROSITE" id="PS00928">
    <property type="entry name" value="TREHALASE_2"/>
    <property type="match status" value="1"/>
</dbReference>
<keyword evidence="1 4" id="KW-0378">Hydrolase</keyword>
<dbReference type="KEGG" id="cja:CJA_0284"/>
<dbReference type="NCBIfam" id="NF009774">
    <property type="entry name" value="PRK13271.1"/>
    <property type="match status" value="1"/>
</dbReference>
<dbReference type="PROSITE" id="PS51257">
    <property type="entry name" value="PROKAR_LIPOPROTEIN"/>
    <property type="match status" value="1"/>
</dbReference>
<dbReference type="PANTHER" id="PTHR23403:SF1">
    <property type="entry name" value="TREHALASE"/>
    <property type="match status" value="1"/>
</dbReference>
<keyword evidence="3" id="KW-0732">Signal</keyword>
<dbReference type="RefSeq" id="WP_012485966.1">
    <property type="nucleotide sequence ID" value="NC_010995.1"/>
</dbReference>
<evidence type="ECO:0000256" key="2">
    <source>
        <dbReference type="ARBA" id="ARBA00023295"/>
    </source>
</evidence>
<dbReference type="OrthoDB" id="106887at2"/>
<keyword evidence="2 4" id="KW-0326">Glycosidase</keyword>
<dbReference type="STRING" id="498211.CJA_0284"/>
<evidence type="ECO:0000313" key="5">
    <source>
        <dbReference type="Proteomes" id="UP000001036"/>
    </source>
</evidence>
<gene>
    <name evidence="4" type="primary">tre37A</name>
    <name evidence="4" type="ordered locus">CJA_0284</name>
</gene>
<dbReference type="InterPro" id="IPR018232">
    <property type="entry name" value="Glyco_hydro_37_CS"/>
</dbReference>
<dbReference type="SMR" id="B3PH87"/>
<dbReference type="HOGENOM" id="CLU_006451_3_1_6"/>
<dbReference type="InterPro" id="IPR001661">
    <property type="entry name" value="Glyco_hydro_37"/>
</dbReference>
<dbReference type="DNASU" id="6414514"/>
<dbReference type="Gene3D" id="1.50.10.10">
    <property type="match status" value="1"/>
</dbReference>
<protein>
    <submittedName>
        <fullName evidence="4">Trehalase, putative, tre37A</fullName>
        <ecNumber evidence="4">3.2.1.28</ecNumber>
    </submittedName>
</protein>
<dbReference type="EMBL" id="CP000934">
    <property type="protein sequence ID" value="ACE82971.1"/>
    <property type="molecule type" value="Genomic_DNA"/>
</dbReference>
<reference evidence="4 5" key="1">
    <citation type="journal article" date="2008" name="J. Bacteriol.">
        <title>Insights into plant cell wall degradation from the genome sequence of the soil bacterium Cellvibrio japonicus.</title>
        <authorList>
            <person name="Deboy R.T."/>
            <person name="Mongodin E.F."/>
            <person name="Fouts D.E."/>
            <person name="Tailford L.E."/>
            <person name="Khouri H."/>
            <person name="Emerson J.B."/>
            <person name="Mohamoud Y."/>
            <person name="Watkins K."/>
            <person name="Henrissat B."/>
            <person name="Gilbert H.J."/>
            <person name="Nelson K.E."/>
        </authorList>
    </citation>
    <scope>NUCLEOTIDE SEQUENCE [LARGE SCALE GENOMIC DNA]</scope>
    <source>
        <strain evidence="4 5">Ueda107</strain>
    </source>
</reference>
<keyword evidence="5" id="KW-1185">Reference proteome</keyword>
<evidence type="ECO:0000256" key="3">
    <source>
        <dbReference type="SAM" id="SignalP"/>
    </source>
</evidence>
<dbReference type="CAZy" id="GH37">
    <property type="family name" value="Glycoside Hydrolase Family 37"/>
</dbReference>
<dbReference type="EC" id="3.2.1.28" evidence="4"/>
<proteinExistence type="predicted"/>
<dbReference type="NCBIfam" id="NF009773">
    <property type="entry name" value="PRK13270.1"/>
    <property type="match status" value="1"/>
</dbReference>
<dbReference type="InterPro" id="IPR008928">
    <property type="entry name" value="6-hairpin_glycosidase_sf"/>
</dbReference>
<accession>B3PH87</accession>
<dbReference type="GO" id="GO:0004555">
    <property type="term" value="F:alpha,alpha-trehalase activity"/>
    <property type="evidence" value="ECO:0007669"/>
    <property type="project" value="UniProtKB-EC"/>
</dbReference>
<evidence type="ECO:0000256" key="1">
    <source>
        <dbReference type="ARBA" id="ARBA00022801"/>
    </source>
</evidence>
<dbReference type="SUPFAM" id="SSF48208">
    <property type="entry name" value="Six-hairpin glycosidases"/>
    <property type="match status" value="1"/>
</dbReference>
<feature type="chain" id="PRO_5002794095" evidence="3">
    <location>
        <begin position="25"/>
        <end position="532"/>
    </location>
</feature>
<feature type="signal peptide" evidence="3">
    <location>
        <begin position="1"/>
        <end position="24"/>
    </location>
</feature>
<evidence type="ECO:0000313" key="4">
    <source>
        <dbReference type="EMBL" id="ACE82971.1"/>
    </source>
</evidence>
<dbReference type="PANTHER" id="PTHR23403">
    <property type="entry name" value="TREHALASE"/>
    <property type="match status" value="1"/>
</dbReference>
<dbReference type="Proteomes" id="UP000001036">
    <property type="component" value="Chromosome"/>
</dbReference>
<dbReference type="InterPro" id="IPR012341">
    <property type="entry name" value="6hp_glycosidase-like_sf"/>
</dbReference>
<dbReference type="eggNOG" id="COG1626">
    <property type="taxonomic scope" value="Bacteria"/>
</dbReference>
<dbReference type="PROSITE" id="PS00927">
    <property type="entry name" value="TREHALASE_1"/>
    <property type="match status" value="1"/>
</dbReference>
<dbReference type="GO" id="GO:0005993">
    <property type="term" value="P:trehalose catabolic process"/>
    <property type="evidence" value="ECO:0007669"/>
    <property type="project" value="TreeGrafter"/>
</dbReference>